<evidence type="ECO:0000256" key="3">
    <source>
        <dbReference type="ARBA" id="ARBA00008695"/>
    </source>
</evidence>
<comment type="pathway">
    <text evidence="2">Glycolipid biosynthesis; glycosylphosphatidylinositol-anchor biosynthesis.</text>
</comment>
<dbReference type="OrthoDB" id="37582at2759"/>
<evidence type="ECO:0000256" key="1">
    <source>
        <dbReference type="ARBA" id="ARBA00004477"/>
    </source>
</evidence>
<dbReference type="InterPro" id="IPR039524">
    <property type="entry name" value="PIGO/GPI13"/>
</dbReference>
<keyword evidence="10" id="KW-0325">Glycoprotein</keyword>
<feature type="region of interest" description="Disordered" evidence="11">
    <location>
        <begin position="875"/>
        <end position="896"/>
    </location>
</feature>
<dbReference type="GO" id="GO:0005789">
    <property type="term" value="C:endoplasmic reticulum membrane"/>
    <property type="evidence" value="ECO:0007669"/>
    <property type="project" value="UniProtKB-SubCell"/>
</dbReference>
<dbReference type="PANTHER" id="PTHR23071">
    <property type="entry name" value="PHOSPHATIDYLINOSITOL GLYCAN"/>
    <property type="match status" value="1"/>
</dbReference>
<reference evidence="13 14" key="1">
    <citation type="journal article" date="2012" name="Genome Biol.">
        <title>Genome and low-iron response of an oceanic diatom adapted to chronic iron limitation.</title>
        <authorList>
            <person name="Lommer M."/>
            <person name="Specht M."/>
            <person name="Roy A.S."/>
            <person name="Kraemer L."/>
            <person name="Andreson R."/>
            <person name="Gutowska M.A."/>
            <person name="Wolf J."/>
            <person name="Bergner S.V."/>
            <person name="Schilhabel M.B."/>
            <person name="Klostermeier U.C."/>
            <person name="Beiko R.G."/>
            <person name="Rosenstiel P."/>
            <person name="Hippler M."/>
            <person name="Laroche J."/>
        </authorList>
    </citation>
    <scope>NUCLEOTIDE SEQUENCE [LARGE SCALE GENOMIC DNA]</scope>
    <source>
        <strain evidence="13 14">CCMP1005</strain>
    </source>
</reference>
<feature type="transmembrane region" description="Helical" evidence="12">
    <location>
        <begin position="12"/>
        <end position="34"/>
    </location>
</feature>
<evidence type="ECO:0000256" key="7">
    <source>
        <dbReference type="ARBA" id="ARBA00022824"/>
    </source>
</evidence>
<dbReference type="eggNOG" id="KOG2126">
    <property type="taxonomic scope" value="Eukaryota"/>
</dbReference>
<dbReference type="InterPro" id="IPR037675">
    <property type="entry name" value="PIG-O_N"/>
</dbReference>
<name>K0SXD3_THAOC</name>
<keyword evidence="14" id="KW-1185">Reference proteome</keyword>
<evidence type="ECO:0000256" key="4">
    <source>
        <dbReference type="ARBA" id="ARBA00022502"/>
    </source>
</evidence>
<dbReference type="CDD" id="cd16023">
    <property type="entry name" value="GPI_EPT_3"/>
    <property type="match status" value="1"/>
</dbReference>
<organism evidence="13 14">
    <name type="scientific">Thalassiosira oceanica</name>
    <name type="common">Marine diatom</name>
    <dbReference type="NCBI Taxonomy" id="159749"/>
    <lineage>
        <taxon>Eukaryota</taxon>
        <taxon>Sar</taxon>
        <taxon>Stramenopiles</taxon>
        <taxon>Ochrophyta</taxon>
        <taxon>Bacillariophyta</taxon>
        <taxon>Coscinodiscophyceae</taxon>
        <taxon>Thalassiosirophycidae</taxon>
        <taxon>Thalassiosirales</taxon>
        <taxon>Thalassiosiraceae</taxon>
        <taxon>Thalassiosira</taxon>
    </lineage>
</organism>
<evidence type="ECO:0000256" key="9">
    <source>
        <dbReference type="ARBA" id="ARBA00023136"/>
    </source>
</evidence>
<comment type="subcellular location">
    <subcellularLocation>
        <location evidence="1">Endoplasmic reticulum membrane</location>
        <topology evidence="1">Multi-pass membrane protein</topology>
    </subcellularLocation>
</comment>
<dbReference type="Gene3D" id="3.40.720.10">
    <property type="entry name" value="Alkaline Phosphatase, subunit A"/>
    <property type="match status" value="1"/>
</dbReference>
<dbReference type="OMA" id="PRRVDSM"/>
<evidence type="ECO:0000256" key="2">
    <source>
        <dbReference type="ARBA" id="ARBA00004687"/>
    </source>
</evidence>
<dbReference type="UniPathway" id="UPA00196"/>
<gene>
    <name evidence="13" type="ORF">THAOC_16465</name>
</gene>
<evidence type="ECO:0000256" key="11">
    <source>
        <dbReference type="SAM" id="MobiDB-lite"/>
    </source>
</evidence>
<dbReference type="EMBL" id="AGNL01018546">
    <property type="protein sequence ID" value="EJK62907.1"/>
    <property type="molecule type" value="Genomic_DNA"/>
</dbReference>
<evidence type="ECO:0000256" key="8">
    <source>
        <dbReference type="ARBA" id="ARBA00022989"/>
    </source>
</evidence>
<keyword evidence="7" id="KW-0256">Endoplasmic reticulum</keyword>
<comment type="caution">
    <text evidence="13">The sequence shown here is derived from an EMBL/GenBank/DDBJ whole genome shotgun (WGS) entry which is preliminary data.</text>
</comment>
<dbReference type="InterPro" id="IPR002591">
    <property type="entry name" value="Phosphodiest/P_Trfase"/>
</dbReference>
<dbReference type="GO" id="GO:0051377">
    <property type="term" value="F:mannose-ethanolamine phosphotransferase activity"/>
    <property type="evidence" value="ECO:0007669"/>
    <property type="project" value="InterPro"/>
</dbReference>
<evidence type="ECO:0000256" key="5">
    <source>
        <dbReference type="ARBA" id="ARBA00022679"/>
    </source>
</evidence>
<protein>
    <submittedName>
        <fullName evidence="13">Uncharacterized protein</fullName>
    </submittedName>
</protein>
<keyword evidence="9 12" id="KW-0472">Membrane</keyword>
<evidence type="ECO:0000256" key="6">
    <source>
        <dbReference type="ARBA" id="ARBA00022692"/>
    </source>
</evidence>
<dbReference type="PANTHER" id="PTHR23071:SF1">
    <property type="entry name" value="GPI ETHANOLAMINE PHOSPHATE TRANSFERASE 3"/>
    <property type="match status" value="1"/>
</dbReference>
<keyword evidence="8 12" id="KW-1133">Transmembrane helix</keyword>
<keyword evidence="6 12" id="KW-0812">Transmembrane</keyword>
<keyword evidence="5" id="KW-0808">Transferase</keyword>
<evidence type="ECO:0000256" key="12">
    <source>
        <dbReference type="SAM" id="Phobius"/>
    </source>
</evidence>
<dbReference type="SUPFAM" id="SSF53649">
    <property type="entry name" value="Alkaline phosphatase-like"/>
    <property type="match status" value="1"/>
</dbReference>
<dbReference type="AlphaFoldDB" id="K0SXD3"/>
<feature type="transmembrane region" description="Helical" evidence="12">
    <location>
        <begin position="712"/>
        <end position="737"/>
    </location>
</feature>
<proteinExistence type="inferred from homology"/>
<dbReference type="InterPro" id="IPR017850">
    <property type="entry name" value="Alkaline_phosphatase_core_sf"/>
</dbReference>
<dbReference type="Pfam" id="PF01663">
    <property type="entry name" value="Phosphodiest"/>
    <property type="match status" value="1"/>
</dbReference>
<dbReference type="GO" id="GO:0006506">
    <property type="term" value="P:GPI anchor biosynthetic process"/>
    <property type="evidence" value="ECO:0007669"/>
    <property type="project" value="UniProtKB-UniPathway"/>
</dbReference>
<evidence type="ECO:0000313" key="13">
    <source>
        <dbReference type="EMBL" id="EJK62907.1"/>
    </source>
</evidence>
<accession>K0SXD3</accession>
<evidence type="ECO:0000313" key="14">
    <source>
        <dbReference type="Proteomes" id="UP000266841"/>
    </source>
</evidence>
<feature type="transmembrane region" description="Helical" evidence="12">
    <location>
        <begin position="800"/>
        <end position="823"/>
    </location>
</feature>
<feature type="transmembrane region" description="Helical" evidence="12">
    <location>
        <begin position="668"/>
        <end position="691"/>
    </location>
</feature>
<evidence type="ECO:0000256" key="10">
    <source>
        <dbReference type="ARBA" id="ARBA00023180"/>
    </source>
</evidence>
<sequence>MSHHPHRRRAFLTIELATPILLAVGLGVFTKSFFLSRTPFRLRSPCDIGSAGDLLSDTLGISPSQVDFLRGRGFLSDYEFDVDASGGAGALHHGCWAPRRVDSMAIMVVDALRFDFARDHLPKSIGSRLYPSNITHSAEPRGKSKLFQFVADPPTVTMQRLKGLTTGGLPTFADITGSFGGATLDEDSWVEQLVRVPWQRRRYDKSSRIVHKPQIAFVGDDTWVDLFPTQFDDAHPYPSFNTRDLDTVDNGCLLHLPRLMGRFIGLKTGTQLLQMSPDSPLELIVAHFLGVDHVGHTYGPNNVHMDKKLHQMDVVLSDTLDAIDNAPGESCTALFVFGDHGMTEDGNHGGGTLDEMNAGLFAHFSPGCHAEDDEGLSLDGSELSGPDAARAFESIHQIDLVPTISFLLGLPLPFANIGGVVPDLLPTPKRIDSERISHAPELVTPHAAVALALNAAQVWNYFFTYSKTSRDLPKDRIRQLKDLLDSASLTYRDAIDSSIRLRDDTGKGNNREAEYYDSTAYRQACSLFKLFFGREHWPWEDGMDSVQRSWDATWHFYYVRCLAGGQPFLEKIRSAQLWAALPLAVAICARVNDVFVTGHGLDPSLRSHRAHHPAVFIPSMMALATIRRHWFAATRLKKGASLIDTVAIVCLTMCWWDKRAADHGRNGFMAARISMVAVLLGLAHSIYEILLDDSSNKVRSLSLGRLNHFELLAFRLMVFLVIVTGPSAASTAVLIAVECAALKLMSLDNTRVNSTTALVMAALWKLSIRTAFYGTSHHCSFNQLQFSAAFVATTEFQFHIAGFSLFMNTFGWEAIGSVLVLLYSRARGNADSGGRTTIWEWFVYFQATEMLSSCISHRFSGRKTERSIAYHPATRAPARRLTEEERTASPSSWEKI</sequence>
<dbReference type="Proteomes" id="UP000266841">
    <property type="component" value="Unassembled WGS sequence"/>
</dbReference>
<keyword evidence="4" id="KW-0337">GPI-anchor biosynthesis</keyword>
<comment type="similarity">
    <text evidence="3">Belongs to the PIGG/PIGN/PIGO family. PIGO subfamily.</text>
</comment>